<evidence type="ECO:0000259" key="4">
    <source>
        <dbReference type="PROSITE" id="PS51891"/>
    </source>
</evidence>
<accession>A0A2N9EH48</accession>
<reference evidence="5" key="1">
    <citation type="submission" date="2018-02" db="EMBL/GenBank/DDBJ databases">
        <authorList>
            <person name="Cohen D.B."/>
            <person name="Kent A.D."/>
        </authorList>
    </citation>
    <scope>NUCLEOTIDE SEQUENCE</scope>
</reference>
<comment type="similarity">
    <text evidence="1">Belongs to the Gfa family.</text>
</comment>
<dbReference type="PROSITE" id="PS51891">
    <property type="entry name" value="CENP_V_GFA"/>
    <property type="match status" value="1"/>
</dbReference>
<evidence type="ECO:0000256" key="3">
    <source>
        <dbReference type="ARBA" id="ARBA00022833"/>
    </source>
</evidence>
<dbReference type="Pfam" id="PF04828">
    <property type="entry name" value="GFA"/>
    <property type="match status" value="1"/>
</dbReference>
<dbReference type="Gene3D" id="2.170.150.70">
    <property type="match status" value="1"/>
</dbReference>
<dbReference type="InterPro" id="IPR052355">
    <property type="entry name" value="CENP-V-like"/>
</dbReference>
<proteinExistence type="inferred from homology"/>
<evidence type="ECO:0000256" key="2">
    <source>
        <dbReference type="ARBA" id="ARBA00022723"/>
    </source>
</evidence>
<name>A0A2N9EH48_FAGSY</name>
<dbReference type="GO" id="GO:0016846">
    <property type="term" value="F:carbon-sulfur lyase activity"/>
    <property type="evidence" value="ECO:0007669"/>
    <property type="project" value="InterPro"/>
</dbReference>
<organism evidence="5">
    <name type="scientific">Fagus sylvatica</name>
    <name type="common">Beechnut</name>
    <dbReference type="NCBI Taxonomy" id="28930"/>
    <lineage>
        <taxon>Eukaryota</taxon>
        <taxon>Viridiplantae</taxon>
        <taxon>Streptophyta</taxon>
        <taxon>Embryophyta</taxon>
        <taxon>Tracheophyta</taxon>
        <taxon>Spermatophyta</taxon>
        <taxon>Magnoliopsida</taxon>
        <taxon>eudicotyledons</taxon>
        <taxon>Gunneridae</taxon>
        <taxon>Pentapetalae</taxon>
        <taxon>rosids</taxon>
        <taxon>fabids</taxon>
        <taxon>Fagales</taxon>
        <taxon>Fagaceae</taxon>
        <taxon>Fagus</taxon>
    </lineage>
</organism>
<dbReference type="EMBL" id="OIVN01000322">
    <property type="protein sequence ID" value="SPC78266.1"/>
    <property type="molecule type" value="Genomic_DNA"/>
</dbReference>
<evidence type="ECO:0000256" key="1">
    <source>
        <dbReference type="ARBA" id="ARBA00005495"/>
    </source>
</evidence>
<dbReference type="InterPro" id="IPR011057">
    <property type="entry name" value="Mss4-like_sf"/>
</dbReference>
<protein>
    <recommendedName>
        <fullName evidence="4">CENP-V/GFA domain-containing protein</fullName>
    </recommendedName>
</protein>
<dbReference type="PANTHER" id="PTHR28620:SF1">
    <property type="entry name" value="CENP-V_GFA DOMAIN-CONTAINING PROTEIN"/>
    <property type="match status" value="1"/>
</dbReference>
<evidence type="ECO:0000313" key="5">
    <source>
        <dbReference type="EMBL" id="SPC78266.1"/>
    </source>
</evidence>
<keyword evidence="2" id="KW-0479">Metal-binding</keyword>
<dbReference type="PANTHER" id="PTHR28620">
    <property type="entry name" value="CENTROMERE PROTEIN V"/>
    <property type="match status" value="1"/>
</dbReference>
<keyword evidence="3" id="KW-0862">Zinc</keyword>
<dbReference type="SUPFAM" id="SSF51316">
    <property type="entry name" value="Mss4-like"/>
    <property type="match status" value="1"/>
</dbReference>
<sequence length="240" mass="26852">MDSETVVHNGGCHCRRVRWRVRAPTSVVAWDCNCSDCFMRANTHFIVPAERFELLGDSKQFLTTYTFGTHTAKHTFCNVCGITSFYFPRSNPDGVAITFRCVDPGTLTHVEVKNFDGRNWESSFDKIDIGSLSKDLVVWSCNYWKQGPRHQHCLTQRGRLDYIDLLLNTLRDKVAAKKDVKAGGGPTIVKTAGLVKVIRGQTSKSAILKCTNNLPILGAIGKWGAFMLREHGTRGNWGGR</sequence>
<gene>
    <name evidence="5" type="ORF">FSB_LOCUS6148</name>
</gene>
<dbReference type="InterPro" id="IPR006913">
    <property type="entry name" value="CENP-V/GFA"/>
</dbReference>
<dbReference type="GO" id="GO:0046872">
    <property type="term" value="F:metal ion binding"/>
    <property type="evidence" value="ECO:0007669"/>
    <property type="project" value="UniProtKB-KW"/>
</dbReference>
<feature type="domain" description="CENP-V/GFA" evidence="4">
    <location>
        <begin position="8"/>
        <end position="121"/>
    </location>
</feature>
<dbReference type="AlphaFoldDB" id="A0A2N9EH48"/>